<feature type="active site" evidence="9">
    <location>
        <position position="823"/>
    </location>
</feature>
<organism evidence="13 14">
    <name type="scientific">Suillus fuscotomentosus</name>
    <dbReference type="NCBI Taxonomy" id="1912939"/>
    <lineage>
        <taxon>Eukaryota</taxon>
        <taxon>Fungi</taxon>
        <taxon>Dikarya</taxon>
        <taxon>Basidiomycota</taxon>
        <taxon>Agaricomycotina</taxon>
        <taxon>Agaricomycetes</taxon>
        <taxon>Agaricomycetidae</taxon>
        <taxon>Boletales</taxon>
        <taxon>Suillineae</taxon>
        <taxon>Suillaceae</taxon>
        <taxon>Suillus</taxon>
    </lineage>
</organism>
<dbReference type="GeneID" id="64660672"/>
<dbReference type="PROSITE" id="PS51679">
    <property type="entry name" value="SAM_MT_C5"/>
    <property type="match status" value="1"/>
</dbReference>
<evidence type="ECO:0000259" key="12">
    <source>
        <dbReference type="PROSITE" id="PS51038"/>
    </source>
</evidence>
<dbReference type="Gene3D" id="3.40.50.150">
    <property type="entry name" value="Vaccinia Virus protein VP39"/>
    <property type="match status" value="1"/>
</dbReference>
<evidence type="ECO:0000256" key="9">
    <source>
        <dbReference type="PROSITE-ProRule" id="PRU01016"/>
    </source>
</evidence>
<reference evidence="13" key="1">
    <citation type="journal article" date="2020" name="New Phytol.">
        <title>Comparative genomics reveals dynamic genome evolution in host specialist ectomycorrhizal fungi.</title>
        <authorList>
            <person name="Lofgren L.A."/>
            <person name="Nguyen N.H."/>
            <person name="Vilgalys R."/>
            <person name="Ruytinx J."/>
            <person name="Liao H.L."/>
            <person name="Branco S."/>
            <person name="Kuo A."/>
            <person name="LaButti K."/>
            <person name="Lipzen A."/>
            <person name="Andreopoulos W."/>
            <person name="Pangilinan J."/>
            <person name="Riley R."/>
            <person name="Hundley H."/>
            <person name="Na H."/>
            <person name="Barry K."/>
            <person name="Grigoriev I.V."/>
            <person name="Stajich J.E."/>
            <person name="Kennedy P.G."/>
        </authorList>
    </citation>
    <scope>NUCLEOTIDE SEQUENCE</scope>
    <source>
        <strain evidence="13">FC203</strain>
    </source>
</reference>
<feature type="region of interest" description="Disordered" evidence="11">
    <location>
        <begin position="127"/>
        <end position="150"/>
    </location>
</feature>
<dbReference type="Proteomes" id="UP001195769">
    <property type="component" value="Unassembled WGS sequence"/>
</dbReference>
<comment type="caution">
    <text evidence="13">The sequence shown here is derived from an EMBL/GenBank/DDBJ whole genome shotgun (WGS) entry which is preliminary data.</text>
</comment>
<keyword evidence="5 9" id="KW-0949">S-adenosyl-L-methionine</keyword>
<dbReference type="GO" id="GO:0032259">
    <property type="term" value="P:methylation"/>
    <property type="evidence" value="ECO:0007669"/>
    <property type="project" value="UniProtKB-KW"/>
</dbReference>
<dbReference type="InterPro" id="IPR050390">
    <property type="entry name" value="C5-Methyltransferase"/>
</dbReference>
<dbReference type="Pfam" id="PF12047">
    <property type="entry name" value="DNMT1-RFD"/>
    <property type="match status" value="1"/>
</dbReference>
<dbReference type="EC" id="2.1.1.37" evidence="2"/>
<dbReference type="GO" id="GO:0005634">
    <property type="term" value="C:nucleus"/>
    <property type="evidence" value="ECO:0007669"/>
    <property type="project" value="UniProtKB-SubCell"/>
</dbReference>
<evidence type="ECO:0000256" key="5">
    <source>
        <dbReference type="ARBA" id="ARBA00022691"/>
    </source>
</evidence>
<dbReference type="Gene3D" id="3.90.120.10">
    <property type="entry name" value="DNA Methylase, subunit A, domain 2"/>
    <property type="match status" value="1"/>
</dbReference>
<keyword evidence="6" id="KW-0677">Repeat</keyword>
<keyword evidence="14" id="KW-1185">Reference proteome</keyword>
<feature type="compositionally biased region" description="Basic and acidic residues" evidence="11">
    <location>
        <begin position="42"/>
        <end position="57"/>
    </location>
</feature>
<dbReference type="InterPro" id="IPR029063">
    <property type="entry name" value="SAM-dependent_MTases_sf"/>
</dbReference>
<evidence type="ECO:0000256" key="2">
    <source>
        <dbReference type="ARBA" id="ARBA00011975"/>
    </source>
</evidence>
<keyword evidence="4 9" id="KW-0808">Transferase</keyword>
<feature type="compositionally biased region" description="Basic and acidic residues" evidence="11">
    <location>
        <begin position="994"/>
        <end position="1008"/>
    </location>
</feature>
<dbReference type="PANTHER" id="PTHR10629">
    <property type="entry name" value="CYTOSINE-SPECIFIC METHYLTRANSFERASE"/>
    <property type="match status" value="1"/>
</dbReference>
<dbReference type="RefSeq" id="XP_041230079.1">
    <property type="nucleotide sequence ID" value="XM_041366374.1"/>
</dbReference>
<evidence type="ECO:0000256" key="3">
    <source>
        <dbReference type="ARBA" id="ARBA00022603"/>
    </source>
</evidence>
<gene>
    <name evidence="13" type="ORF">F5891DRAFT_1183923</name>
</gene>
<keyword evidence="7" id="KW-0238">DNA-binding</keyword>
<dbReference type="GO" id="GO:0003677">
    <property type="term" value="F:DNA binding"/>
    <property type="evidence" value="ECO:0007669"/>
    <property type="project" value="UniProtKB-KW"/>
</dbReference>
<dbReference type="Pfam" id="PF01426">
    <property type="entry name" value="BAH"/>
    <property type="match status" value="2"/>
</dbReference>
<dbReference type="PRINTS" id="PR00105">
    <property type="entry name" value="C5METTRFRASE"/>
</dbReference>
<evidence type="ECO:0000256" key="7">
    <source>
        <dbReference type="ARBA" id="ARBA00023125"/>
    </source>
</evidence>
<evidence type="ECO:0000256" key="6">
    <source>
        <dbReference type="ARBA" id="ARBA00022737"/>
    </source>
</evidence>
<dbReference type="PANTHER" id="PTHR10629:SF52">
    <property type="entry name" value="DNA (CYTOSINE-5)-METHYLTRANSFERASE 1"/>
    <property type="match status" value="1"/>
</dbReference>
<dbReference type="Pfam" id="PF00145">
    <property type="entry name" value="DNA_methylase"/>
    <property type="match status" value="1"/>
</dbReference>
<feature type="region of interest" description="Disordered" evidence="11">
    <location>
        <begin position="1"/>
        <end position="67"/>
    </location>
</feature>
<feature type="domain" description="BAH" evidence="12">
    <location>
        <begin position="395"/>
        <end position="525"/>
    </location>
</feature>
<dbReference type="EMBL" id="JABBWK010000009">
    <property type="protein sequence ID" value="KAG1904504.1"/>
    <property type="molecule type" value="Genomic_DNA"/>
</dbReference>
<evidence type="ECO:0000256" key="10">
    <source>
        <dbReference type="RuleBase" id="RU000416"/>
    </source>
</evidence>
<evidence type="ECO:0000256" key="4">
    <source>
        <dbReference type="ARBA" id="ARBA00022679"/>
    </source>
</evidence>
<dbReference type="InterPro" id="IPR001525">
    <property type="entry name" value="C5_MeTfrase"/>
</dbReference>
<evidence type="ECO:0000256" key="11">
    <source>
        <dbReference type="SAM" id="MobiDB-lite"/>
    </source>
</evidence>
<dbReference type="GO" id="GO:0003886">
    <property type="term" value="F:DNA (cytosine-5-)-methyltransferase activity"/>
    <property type="evidence" value="ECO:0007669"/>
    <property type="project" value="UniProtKB-EC"/>
</dbReference>
<dbReference type="InterPro" id="IPR043151">
    <property type="entry name" value="BAH_sf"/>
</dbReference>
<dbReference type="PROSITE" id="PS51038">
    <property type="entry name" value="BAH"/>
    <property type="match status" value="2"/>
</dbReference>
<dbReference type="InterPro" id="IPR001025">
    <property type="entry name" value="BAH_dom"/>
</dbReference>
<protein>
    <recommendedName>
        <fullName evidence="2">DNA (cytosine-5-)-methyltransferase</fullName>
        <ecNumber evidence="2">2.1.1.37</ecNumber>
    </recommendedName>
</protein>
<dbReference type="Gene3D" id="2.30.30.490">
    <property type="match status" value="2"/>
</dbReference>
<name>A0AAD4EGD2_9AGAM</name>
<dbReference type="SUPFAM" id="SSF53335">
    <property type="entry name" value="S-adenosyl-L-methionine-dependent methyltransferases"/>
    <property type="match status" value="1"/>
</dbReference>
<accession>A0AAD4EGD2</accession>
<feature type="compositionally biased region" description="Acidic residues" evidence="11">
    <location>
        <begin position="137"/>
        <end position="150"/>
    </location>
</feature>
<sequence>MPPRRRPTAFEITYPGEVQDESGSGTDGGNNRRRQRDDTDDYHDSRLKRQKTNERPRAPRYYQPENNELLETEDLLIIGEDPGALENGQKPTRILHNFAFFDPTRDMVMVSLSYLDKHRENDDHMFEGAGEVTSVPENDEDEGQEDDLEDDDPQFIRITNILGYSIDYTDDEDPMYIESGHARYRLGAPSKDYRREFRAFFLPHRVVQAIVSSAIREPDMQYHDFLASFSTIEIGSIRLGEQYLWDSVAELRYALEGLENSQQLRATNIIRHLLTEPAPPILRSVEPRPRLRVPPVAVITTRGCKDIAVLRPENQNATHVTLRIAKLATGWFREQLVVVGPQPRVEPGIPYDDLRKRVKEFVQRVSMRREIRFRPVEQRLRQGSRWLKYITIDGNDYAVGDTIVVAIGNDDQKRAPELPDPEDIPKYATLADYFWFGKIMYISDEFENVHVEWFEHSTKTAMEQLGHPQELFLTNTCSSVEFDLIVGKVPVQFVNPSKDMPVVGPYNFFYKFIYNSLDGSFTEIPQERLQHKREELPSDHCPVCLMVDEGEEALVPHKIHRGFAWKDTKYHLRDIVMIKAQEGLCHIGQITRIHIQQSDDDGWVRLRMFGRIDKLGLRPENEVKDERHLFVTRDKMNFPISSIIGMCHVYVRAAVPELKEWLETSPYHFYACYSFPSLDVTSWDHKHKLLPKDLLVCGYCAAENLDEWKKIKEFLKKQKPLRALDPFAGAGAFGLGLEESGCIEVTHAVEISPSAAKTLKANSPKTVVYNQCSNLVLAAAIRSHTNLNVQRLETIQSDITDDPYIPAPPKPEEVDCIIAGFPCQPHSRLNMYVKANDRKSNLILNVLSWVDFMQPKYCFFENVRGFLSFGLKVRQAGPYRVKGGIAMGGLKFLIRAMTDMNYQVRYGILQAGHYGTPQTRVRFFMVAAKHGQPLPQLPQPTHAFPTVDALGIDLPIGHYIRPILTQPGYAPHQFVSIDDAISDLPRFDWVNPRPPRDPAKRREERERAQTIPPKKCKKDRPWCGYFGANVEYEHEPMTAFQKWCREEPSQDLQQYTRTYEAIKVESIPMRAGADYRELAGHLWEWHFANPSSAIARTGFKPGLYGRVNKNSYFQATVTNVDPSAKQSRVLNPYCKRIVTVRELARSQGFPDKFVFYAEFDRVVTMHRQIGNAVPWPVAMAIGRELRKVLVKKWWKEREDAIVVD</sequence>
<feature type="region of interest" description="Disordered" evidence="11">
    <location>
        <begin position="988"/>
        <end position="1013"/>
    </location>
</feature>
<comment type="subcellular location">
    <subcellularLocation>
        <location evidence="1">Nucleus</location>
    </subcellularLocation>
</comment>
<comment type="similarity">
    <text evidence="9 10">Belongs to the class I-like SAM-binding methyltransferase superfamily. C5-methyltransferase family.</text>
</comment>
<evidence type="ECO:0000256" key="1">
    <source>
        <dbReference type="ARBA" id="ARBA00004123"/>
    </source>
</evidence>
<evidence type="ECO:0000313" key="14">
    <source>
        <dbReference type="Proteomes" id="UP001195769"/>
    </source>
</evidence>
<dbReference type="GO" id="GO:0003682">
    <property type="term" value="F:chromatin binding"/>
    <property type="evidence" value="ECO:0007669"/>
    <property type="project" value="InterPro"/>
</dbReference>
<proteinExistence type="inferred from homology"/>
<feature type="domain" description="BAH" evidence="12">
    <location>
        <begin position="568"/>
        <end position="686"/>
    </location>
</feature>
<dbReference type="InterPro" id="IPR022702">
    <property type="entry name" value="Cytosine_MeTrfase1_RFD"/>
</dbReference>
<keyword evidence="3 9" id="KW-0489">Methyltransferase</keyword>
<dbReference type="NCBIfam" id="TIGR00675">
    <property type="entry name" value="dcm"/>
    <property type="match status" value="1"/>
</dbReference>
<dbReference type="GO" id="GO:0044027">
    <property type="term" value="P:negative regulation of gene expression via chromosomal CpG island methylation"/>
    <property type="evidence" value="ECO:0007669"/>
    <property type="project" value="TreeGrafter"/>
</dbReference>
<evidence type="ECO:0000313" key="13">
    <source>
        <dbReference type="EMBL" id="KAG1904504.1"/>
    </source>
</evidence>
<evidence type="ECO:0000256" key="8">
    <source>
        <dbReference type="ARBA" id="ARBA00023242"/>
    </source>
</evidence>
<keyword evidence="8" id="KW-0539">Nucleus</keyword>
<dbReference type="AlphaFoldDB" id="A0AAD4EGD2"/>